<dbReference type="PANTHER" id="PTHR45436">
    <property type="entry name" value="SENSOR HISTIDINE KINASE YKOH"/>
    <property type="match status" value="1"/>
</dbReference>
<evidence type="ECO:0000256" key="5">
    <source>
        <dbReference type="ARBA" id="ARBA00022553"/>
    </source>
</evidence>
<evidence type="ECO:0000256" key="3">
    <source>
        <dbReference type="ARBA" id="ARBA00012438"/>
    </source>
</evidence>
<evidence type="ECO:0000256" key="8">
    <source>
        <dbReference type="ARBA" id="ARBA00022741"/>
    </source>
</evidence>
<feature type="transmembrane region" description="Helical" evidence="14">
    <location>
        <begin position="7"/>
        <end position="30"/>
    </location>
</feature>
<dbReference type="Proteomes" id="UP000823485">
    <property type="component" value="Unassembled WGS sequence"/>
</dbReference>
<organism evidence="17 18">
    <name type="scientific">Siminovitchia thermophila</name>
    <dbReference type="NCBI Taxonomy" id="1245522"/>
    <lineage>
        <taxon>Bacteria</taxon>
        <taxon>Bacillati</taxon>
        <taxon>Bacillota</taxon>
        <taxon>Bacilli</taxon>
        <taxon>Bacillales</taxon>
        <taxon>Bacillaceae</taxon>
        <taxon>Siminovitchia</taxon>
    </lineage>
</organism>
<keyword evidence="6" id="KW-0808">Transferase</keyword>
<gene>
    <name evidence="17" type="ORF">JOC94_004397</name>
</gene>
<evidence type="ECO:0000259" key="16">
    <source>
        <dbReference type="PROSITE" id="PS50885"/>
    </source>
</evidence>
<protein>
    <recommendedName>
        <fullName evidence="3">histidine kinase</fullName>
        <ecNumber evidence="3">2.7.13.3</ecNumber>
    </recommendedName>
</protein>
<keyword evidence="8" id="KW-0547">Nucleotide-binding</keyword>
<dbReference type="Pfam" id="PF02518">
    <property type="entry name" value="HATPase_c"/>
    <property type="match status" value="1"/>
</dbReference>
<dbReference type="InterPro" id="IPR003660">
    <property type="entry name" value="HAMP_dom"/>
</dbReference>
<dbReference type="PROSITE" id="PS50885">
    <property type="entry name" value="HAMP"/>
    <property type="match status" value="1"/>
</dbReference>
<comment type="caution">
    <text evidence="17">The sequence shown here is derived from an EMBL/GenBank/DDBJ whole genome shotgun (WGS) entry which is preliminary data.</text>
</comment>
<evidence type="ECO:0000256" key="2">
    <source>
        <dbReference type="ARBA" id="ARBA00004651"/>
    </source>
</evidence>
<dbReference type="SUPFAM" id="SSF55874">
    <property type="entry name" value="ATPase domain of HSP90 chaperone/DNA topoisomerase II/histidine kinase"/>
    <property type="match status" value="1"/>
</dbReference>
<dbReference type="EMBL" id="JAFBFH010000045">
    <property type="protein sequence ID" value="MBM7717369.1"/>
    <property type="molecule type" value="Genomic_DNA"/>
</dbReference>
<dbReference type="Gene3D" id="1.10.287.130">
    <property type="match status" value="1"/>
</dbReference>
<dbReference type="SMART" id="SM00388">
    <property type="entry name" value="HisKA"/>
    <property type="match status" value="1"/>
</dbReference>
<keyword evidence="18" id="KW-1185">Reference proteome</keyword>
<dbReference type="SUPFAM" id="SSF158472">
    <property type="entry name" value="HAMP domain-like"/>
    <property type="match status" value="1"/>
</dbReference>
<dbReference type="RefSeq" id="WP_077112057.1">
    <property type="nucleotide sequence ID" value="NZ_JAFBFH010000045.1"/>
</dbReference>
<sequence length="452" mass="51009">MKLQSKINLFSTAMFIVLLLLINSAIYFSFSRMLYDSALERVTGEAKQTVKGINRVKGSIPADDLLRAYVPANGMLQVVTADGSRIASVTTAEQSELRKKIGKVTKDEQKKIMTFNGTPYAVVSIPMIWRDGEVVKLQLAESMGAVERNLNTLRAVLIAAMLLASIPVFLSSRLLSNFITSPIASLTRTMKEIQESGRYKKIELPKQSKDELYQMGETFNNMIAQLEANYQKQEQFVENASHELKTPLTVIEAYADLLLRRGKNTPELFEESVEAIHSEAHRMRNLIEQLLLLAKHDEQWNVEMENVALKGFVEESIKSFREGFKREIELFIEADATVVTDPQKLKQLLYIFLDNAQKYSDKKIKVNVKIRHHQALIEVIDFGMGIPKEELSKVFDRFYRVEQSRARKTGGFGLGLPLAKELAAAIHADVKLESEPGKGTTAQVWLDMPASH</sequence>
<name>A0ABS2RDU8_9BACI</name>
<evidence type="ECO:0000256" key="9">
    <source>
        <dbReference type="ARBA" id="ARBA00022777"/>
    </source>
</evidence>
<keyword evidence="7 14" id="KW-0812">Transmembrane</keyword>
<evidence type="ECO:0000256" key="13">
    <source>
        <dbReference type="ARBA" id="ARBA00023136"/>
    </source>
</evidence>
<feature type="domain" description="Histidine kinase" evidence="15">
    <location>
        <begin position="239"/>
        <end position="450"/>
    </location>
</feature>
<evidence type="ECO:0000256" key="11">
    <source>
        <dbReference type="ARBA" id="ARBA00022989"/>
    </source>
</evidence>
<dbReference type="SMART" id="SM00387">
    <property type="entry name" value="HATPase_c"/>
    <property type="match status" value="1"/>
</dbReference>
<dbReference type="InterPro" id="IPR004358">
    <property type="entry name" value="Sig_transdc_His_kin-like_C"/>
</dbReference>
<proteinExistence type="predicted"/>
<evidence type="ECO:0000256" key="7">
    <source>
        <dbReference type="ARBA" id="ARBA00022692"/>
    </source>
</evidence>
<dbReference type="PROSITE" id="PS50109">
    <property type="entry name" value="HIS_KIN"/>
    <property type="match status" value="1"/>
</dbReference>
<evidence type="ECO:0000259" key="15">
    <source>
        <dbReference type="PROSITE" id="PS50109"/>
    </source>
</evidence>
<keyword evidence="4" id="KW-1003">Cell membrane</keyword>
<dbReference type="Gene3D" id="6.10.340.10">
    <property type="match status" value="1"/>
</dbReference>
<evidence type="ECO:0000313" key="18">
    <source>
        <dbReference type="Proteomes" id="UP000823485"/>
    </source>
</evidence>
<dbReference type="InterPro" id="IPR005467">
    <property type="entry name" value="His_kinase_dom"/>
</dbReference>
<dbReference type="InterPro" id="IPR036097">
    <property type="entry name" value="HisK_dim/P_sf"/>
</dbReference>
<keyword evidence="9 17" id="KW-0418">Kinase</keyword>
<evidence type="ECO:0000256" key="14">
    <source>
        <dbReference type="SAM" id="Phobius"/>
    </source>
</evidence>
<evidence type="ECO:0000313" key="17">
    <source>
        <dbReference type="EMBL" id="MBM7717369.1"/>
    </source>
</evidence>
<dbReference type="PANTHER" id="PTHR45436:SF5">
    <property type="entry name" value="SENSOR HISTIDINE KINASE TRCS"/>
    <property type="match status" value="1"/>
</dbReference>
<dbReference type="PRINTS" id="PR00344">
    <property type="entry name" value="BCTRLSENSOR"/>
</dbReference>
<comment type="catalytic activity">
    <reaction evidence="1">
        <text>ATP + protein L-histidine = ADP + protein N-phospho-L-histidine.</text>
        <dbReference type="EC" id="2.7.13.3"/>
    </reaction>
</comment>
<dbReference type="EC" id="2.7.13.3" evidence="3"/>
<evidence type="ECO:0000256" key="10">
    <source>
        <dbReference type="ARBA" id="ARBA00022840"/>
    </source>
</evidence>
<dbReference type="Pfam" id="PF00512">
    <property type="entry name" value="HisKA"/>
    <property type="match status" value="1"/>
</dbReference>
<dbReference type="SMART" id="SM00304">
    <property type="entry name" value="HAMP"/>
    <property type="match status" value="1"/>
</dbReference>
<dbReference type="SUPFAM" id="SSF47384">
    <property type="entry name" value="Homodimeric domain of signal transducing histidine kinase"/>
    <property type="match status" value="1"/>
</dbReference>
<feature type="domain" description="HAMP" evidence="16">
    <location>
        <begin position="177"/>
        <end position="231"/>
    </location>
</feature>
<dbReference type="CDD" id="cd00082">
    <property type="entry name" value="HisKA"/>
    <property type="match status" value="1"/>
</dbReference>
<keyword evidence="11 14" id="KW-1133">Transmembrane helix</keyword>
<dbReference type="InterPro" id="IPR003661">
    <property type="entry name" value="HisK_dim/P_dom"/>
</dbReference>
<dbReference type="InterPro" id="IPR036890">
    <property type="entry name" value="HATPase_C_sf"/>
</dbReference>
<evidence type="ECO:0000256" key="1">
    <source>
        <dbReference type="ARBA" id="ARBA00000085"/>
    </source>
</evidence>
<comment type="subcellular location">
    <subcellularLocation>
        <location evidence="2">Cell membrane</location>
        <topology evidence="2">Multi-pass membrane protein</topology>
    </subcellularLocation>
</comment>
<dbReference type="GO" id="GO:0016301">
    <property type="term" value="F:kinase activity"/>
    <property type="evidence" value="ECO:0007669"/>
    <property type="project" value="UniProtKB-KW"/>
</dbReference>
<dbReference type="CDD" id="cd06225">
    <property type="entry name" value="HAMP"/>
    <property type="match status" value="1"/>
</dbReference>
<dbReference type="InterPro" id="IPR050428">
    <property type="entry name" value="TCS_sensor_his_kinase"/>
</dbReference>
<evidence type="ECO:0000256" key="6">
    <source>
        <dbReference type="ARBA" id="ARBA00022679"/>
    </source>
</evidence>
<evidence type="ECO:0000256" key="4">
    <source>
        <dbReference type="ARBA" id="ARBA00022475"/>
    </source>
</evidence>
<dbReference type="Pfam" id="PF00672">
    <property type="entry name" value="HAMP"/>
    <property type="match status" value="1"/>
</dbReference>
<keyword evidence="12" id="KW-0902">Two-component regulatory system</keyword>
<dbReference type="CDD" id="cd00075">
    <property type="entry name" value="HATPase"/>
    <property type="match status" value="1"/>
</dbReference>
<dbReference type="Gene3D" id="3.30.565.10">
    <property type="entry name" value="Histidine kinase-like ATPase, C-terminal domain"/>
    <property type="match status" value="1"/>
</dbReference>
<accession>A0ABS2RDU8</accession>
<evidence type="ECO:0000256" key="12">
    <source>
        <dbReference type="ARBA" id="ARBA00023012"/>
    </source>
</evidence>
<reference evidence="17 18" key="1">
    <citation type="submission" date="2021-01" db="EMBL/GenBank/DDBJ databases">
        <title>Genomic Encyclopedia of Type Strains, Phase IV (KMG-IV): sequencing the most valuable type-strain genomes for metagenomic binning, comparative biology and taxonomic classification.</title>
        <authorList>
            <person name="Goeker M."/>
        </authorList>
    </citation>
    <scope>NUCLEOTIDE SEQUENCE [LARGE SCALE GENOMIC DNA]</scope>
    <source>
        <strain evidence="17 18">DSM 105453</strain>
    </source>
</reference>
<keyword evidence="13 14" id="KW-0472">Membrane</keyword>
<keyword evidence="5" id="KW-0597">Phosphoprotein</keyword>
<keyword evidence="10" id="KW-0067">ATP-binding</keyword>
<dbReference type="InterPro" id="IPR003594">
    <property type="entry name" value="HATPase_dom"/>
</dbReference>